<evidence type="ECO:0000259" key="7">
    <source>
        <dbReference type="PROSITE" id="PS51372"/>
    </source>
</evidence>
<dbReference type="InterPro" id="IPR007737">
    <property type="entry name" value="Mga_HTH"/>
</dbReference>
<dbReference type="SUPFAM" id="SSF63520">
    <property type="entry name" value="PTS-regulatory domain, PRD"/>
    <property type="match status" value="2"/>
</dbReference>
<dbReference type="STRING" id="160454.RV10_GL001789"/>
<dbReference type="PROSITE" id="PS51099">
    <property type="entry name" value="PTS_EIIB_TYPE_2"/>
    <property type="match status" value="1"/>
</dbReference>
<dbReference type="InterPro" id="IPR036388">
    <property type="entry name" value="WH-like_DNA-bd_sf"/>
</dbReference>
<dbReference type="InterPro" id="IPR050661">
    <property type="entry name" value="BglG_antiterminators"/>
</dbReference>
<feature type="domain" description="PTS EIIB type-2" evidence="6">
    <location>
        <begin position="407"/>
        <end position="499"/>
    </location>
</feature>
<dbReference type="Pfam" id="PF05043">
    <property type="entry name" value="Mga"/>
    <property type="match status" value="1"/>
</dbReference>
<dbReference type="SUPFAM" id="SSF52794">
    <property type="entry name" value="PTS system IIB component-like"/>
    <property type="match status" value="1"/>
</dbReference>
<evidence type="ECO:0000256" key="2">
    <source>
        <dbReference type="ARBA" id="ARBA00022737"/>
    </source>
</evidence>
<dbReference type="Pfam" id="PF00874">
    <property type="entry name" value="PRD"/>
    <property type="match status" value="1"/>
</dbReference>
<dbReference type="EMBL" id="AJAQ01000015">
    <property type="protein sequence ID" value="EOH94415.1"/>
    <property type="molecule type" value="Genomic_DNA"/>
</dbReference>
<keyword evidence="3" id="KW-0805">Transcription regulation</keyword>
<keyword evidence="2" id="KW-0677">Repeat</keyword>
<feature type="domain" description="PRD" evidence="7">
    <location>
        <begin position="181"/>
        <end position="293"/>
    </location>
</feature>
<dbReference type="GO" id="GO:0006355">
    <property type="term" value="P:regulation of DNA-templated transcription"/>
    <property type="evidence" value="ECO:0007669"/>
    <property type="project" value="InterPro"/>
</dbReference>
<dbReference type="InterPro" id="IPR013011">
    <property type="entry name" value="PTS_EIIB_2"/>
</dbReference>
<protein>
    <recommendedName>
        <fullName evidence="10">PRD domain-containing protein</fullName>
    </recommendedName>
</protein>
<accession>R2SGG1</accession>
<dbReference type="Gene3D" id="3.40.50.2300">
    <property type="match status" value="1"/>
</dbReference>
<proteinExistence type="predicted"/>
<dbReference type="GO" id="GO:0009401">
    <property type="term" value="P:phosphoenolpyruvate-dependent sugar phosphotransferase system"/>
    <property type="evidence" value="ECO:0007669"/>
    <property type="project" value="InterPro"/>
</dbReference>
<evidence type="ECO:0008006" key="10">
    <source>
        <dbReference type="Google" id="ProtNLM"/>
    </source>
</evidence>
<dbReference type="InterPro" id="IPR036095">
    <property type="entry name" value="PTS_EIIB-like_sf"/>
</dbReference>
<evidence type="ECO:0000313" key="8">
    <source>
        <dbReference type="EMBL" id="EOH94415.1"/>
    </source>
</evidence>
<keyword evidence="4" id="KW-0010">Activator</keyword>
<dbReference type="Gene3D" id="1.10.10.10">
    <property type="entry name" value="Winged helix-like DNA-binding domain superfamily/Winged helix DNA-binding domain"/>
    <property type="match status" value="1"/>
</dbReference>
<dbReference type="AlphaFoldDB" id="R2SGG1"/>
<organism evidence="8 9">
    <name type="scientific">Enterococcus pallens ATCC BAA-351</name>
    <dbReference type="NCBI Taxonomy" id="1158607"/>
    <lineage>
        <taxon>Bacteria</taxon>
        <taxon>Bacillati</taxon>
        <taxon>Bacillota</taxon>
        <taxon>Bacilli</taxon>
        <taxon>Lactobacillales</taxon>
        <taxon>Enterococcaceae</taxon>
        <taxon>Enterococcus</taxon>
    </lineage>
</organism>
<keyword evidence="9" id="KW-1185">Reference proteome</keyword>
<gene>
    <name evidence="8" type="ORF">UAU_02150</name>
</gene>
<dbReference type="HOGENOM" id="CLU_013442_2_1_9"/>
<evidence type="ECO:0000259" key="6">
    <source>
        <dbReference type="PROSITE" id="PS51099"/>
    </source>
</evidence>
<evidence type="ECO:0000256" key="1">
    <source>
        <dbReference type="ARBA" id="ARBA00022679"/>
    </source>
</evidence>
<dbReference type="InterPro" id="IPR011608">
    <property type="entry name" value="PRD"/>
</dbReference>
<evidence type="ECO:0000313" key="9">
    <source>
        <dbReference type="Proteomes" id="UP000013782"/>
    </source>
</evidence>
<name>R2SGG1_9ENTE</name>
<evidence type="ECO:0000256" key="4">
    <source>
        <dbReference type="ARBA" id="ARBA00023159"/>
    </source>
</evidence>
<dbReference type="PROSITE" id="PS51372">
    <property type="entry name" value="PRD_2"/>
    <property type="match status" value="2"/>
</dbReference>
<dbReference type="GO" id="GO:0008982">
    <property type="term" value="F:protein-N(PI)-phosphohistidine-sugar phosphotransferase activity"/>
    <property type="evidence" value="ECO:0007669"/>
    <property type="project" value="InterPro"/>
</dbReference>
<dbReference type="CDD" id="cd05568">
    <property type="entry name" value="PTS_IIB_bgl_like"/>
    <property type="match status" value="1"/>
</dbReference>
<dbReference type="eggNOG" id="COG3711">
    <property type="taxonomic scope" value="Bacteria"/>
</dbReference>
<dbReference type="PATRIC" id="fig|1158607.3.peg.2122"/>
<keyword evidence="5" id="KW-0804">Transcription</keyword>
<sequence length="499" mass="58667">MNQEVRKMIFSSNENMLINILNFEDYVSAKYLSETLYVSTKTIYRMIKKINELSFEENKDILIISEPGKGYKLNRSFRNQDIYSMIEFTEENSLNELVLALLFKHPRKVKRTVLDTQFLSESSIERRLKKSADILKKYAIQLKADREYLWLIGEEIDLRKAINNIFLEMNKLNSLNEIGIEINAIDKHFIDQQISLIEEMLGEYINYPYDITIYTHIYMIIKRYREGEVQYLGSQEPLEKEEQQLMAANPQITQVAKQIICNIESYLTIQMNPLESYFVFQNIYSINSQKRESSNIDKKLAEEITKLFITEYFSISDVSLLPASRSLYEDLYQHVLPMLSRLRSGIKIENNLLDELMLEYRSTFLKVKKIAEEINQELMFETKMNDAEIGYMTLYFEKYKIDRYKNKNVLLVCSTGVGTSELLKVRVQQNFPNLNIVATMSQRQMKKNQSFIHENVDLIFSTIRIPLTIGYIPVLNISPLLTDKDIQNINYTLKELTVT</sequence>
<dbReference type="PANTHER" id="PTHR30185">
    <property type="entry name" value="CRYPTIC BETA-GLUCOSIDE BGL OPERON ANTITERMINATOR"/>
    <property type="match status" value="1"/>
</dbReference>
<dbReference type="PANTHER" id="PTHR30185:SF18">
    <property type="entry name" value="TRANSCRIPTIONAL REGULATOR MTLR"/>
    <property type="match status" value="1"/>
</dbReference>
<comment type="caution">
    <text evidence="8">The sequence shown here is derived from an EMBL/GenBank/DDBJ whole genome shotgun (WGS) entry which is preliminary data.</text>
</comment>
<evidence type="ECO:0000256" key="5">
    <source>
        <dbReference type="ARBA" id="ARBA00023163"/>
    </source>
</evidence>
<dbReference type="InterPro" id="IPR036634">
    <property type="entry name" value="PRD_sf"/>
</dbReference>
<reference evidence="8 9" key="1">
    <citation type="submission" date="2013-02" db="EMBL/GenBank/DDBJ databases">
        <title>The Genome Sequence of Enterococcus pallens BAA-351.</title>
        <authorList>
            <consortium name="The Broad Institute Genome Sequencing Platform"/>
            <consortium name="The Broad Institute Genome Sequencing Center for Infectious Disease"/>
            <person name="Earl A.M."/>
            <person name="Gilmore M.S."/>
            <person name="Lebreton F."/>
            <person name="Walker B."/>
            <person name="Young S.K."/>
            <person name="Zeng Q."/>
            <person name="Gargeya S."/>
            <person name="Fitzgerald M."/>
            <person name="Haas B."/>
            <person name="Abouelleil A."/>
            <person name="Alvarado L."/>
            <person name="Arachchi H.M."/>
            <person name="Berlin A.M."/>
            <person name="Chapman S.B."/>
            <person name="Dewar J."/>
            <person name="Goldberg J."/>
            <person name="Griggs A."/>
            <person name="Gujja S."/>
            <person name="Hansen M."/>
            <person name="Howarth C."/>
            <person name="Imamovic A."/>
            <person name="Larimer J."/>
            <person name="McCowan C."/>
            <person name="Murphy C."/>
            <person name="Neiman D."/>
            <person name="Pearson M."/>
            <person name="Priest M."/>
            <person name="Roberts A."/>
            <person name="Saif S."/>
            <person name="Shea T."/>
            <person name="Sisk P."/>
            <person name="Sykes S."/>
            <person name="Wortman J."/>
            <person name="Nusbaum C."/>
            <person name="Birren B."/>
        </authorList>
    </citation>
    <scope>NUCLEOTIDE SEQUENCE [LARGE SCALE GENOMIC DNA]</scope>
    <source>
        <strain evidence="8 9">ATCC BAA-351</strain>
    </source>
</reference>
<dbReference type="InterPro" id="IPR013196">
    <property type="entry name" value="HTH_11"/>
</dbReference>
<dbReference type="Pfam" id="PF08279">
    <property type="entry name" value="HTH_11"/>
    <property type="match status" value="1"/>
</dbReference>
<dbReference type="Proteomes" id="UP000013782">
    <property type="component" value="Unassembled WGS sequence"/>
</dbReference>
<evidence type="ECO:0000256" key="3">
    <source>
        <dbReference type="ARBA" id="ARBA00023015"/>
    </source>
</evidence>
<dbReference type="Gene3D" id="1.10.1790.10">
    <property type="entry name" value="PRD domain"/>
    <property type="match status" value="2"/>
</dbReference>
<keyword evidence="1" id="KW-0808">Transferase</keyword>
<feature type="domain" description="PRD" evidence="7">
    <location>
        <begin position="296"/>
        <end position="406"/>
    </location>
</feature>